<gene>
    <name evidence="6" type="ordered locus">STHERM_c03440</name>
</gene>
<dbReference type="InterPro" id="IPR050682">
    <property type="entry name" value="ModA/WtpA"/>
</dbReference>
<reference key="1">
    <citation type="submission" date="2009-08" db="EMBL/GenBank/DDBJ databases">
        <title>The genome sequence of Spirochaeta thermophila DSM6192.</title>
        <authorList>
            <person name="Angelov A."/>
            <person name="Mientus M."/>
            <person name="Wittenberg S."/>
            <person name="Lehmann R."/>
            <person name="Liesegang H."/>
            <person name="Daniel R."/>
            <person name="Liebl W."/>
        </authorList>
    </citation>
    <scope>NUCLEOTIDE SEQUENCE</scope>
    <source>
        <strain>DSM 6192</strain>
    </source>
</reference>
<dbReference type="Gene3D" id="3.40.190.10">
    <property type="entry name" value="Periplasmic binding protein-like II"/>
    <property type="match status" value="2"/>
</dbReference>
<evidence type="ECO:0000256" key="1">
    <source>
        <dbReference type="ARBA" id="ARBA00009175"/>
    </source>
</evidence>
<dbReference type="GO" id="GO:0015689">
    <property type="term" value="P:molybdate ion transport"/>
    <property type="evidence" value="ECO:0007669"/>
    <property type="project" value="InterPro"/>
</dbReference>
<evidence type="ECO:0000256" key="2">
    <source>
        <dbReference type="ARBA" id="ARBA00022723"/>
    </source>
</evidence>
<dbReference type="GO" id="GO:0046872">
    <property type="term" value="F:metal ion binding"/>
    <property type="evidence" value="ECO:0007669"/>
    <property type="project" value="UniProtKB-KW"/>
</dbReference>
<reference evidence="6 7" key="2">
    <citation type="journal article" date="2010" name="J. Bacteriol.">
        <title>Genome sequence of the polysaccharide-degrading, thermophilic anaerobe Spirochaeta thermophila DSM 6192.</title>
        <authorList>
            <person name="Angelov A."/>
            <person name="Liebl S."/>
            <person name="Ballschmiter M."/>
            <person name="Bomeke M."/>
            <person name="Lehmann R."/>
            <person name="Liesegang H."/>
            <person name="Daniel R."/>
            <person name="Liebl W."/>
        </authorList>
    </citation>
    <scope>NUCLEOTIDE SEQUENCE [LARGE SCALE GENOMIC DNA]</scope>
    <source>
        <strain evidence="7">ATCC 49972 / DSM 6192 / RI 19.B1</strain>
    </source>
</reference>
<dbReference type="PANTHER" id="PTHR30632">
    <property type="entry name" value="MOLYBDATE-BINDING PERIPLASMIC PROTEIN"/>
    <property type="match status" value="1"/>
</dbReference>
<dbReference type="RefSeq" id="WP_013313158.1">
    <property type="nucleotide sequence ID" value="NC_014484.1"/>
</dbReference>
<feature type="binding site" evidence="4">
    <location>
        <position position="172"/>
    </location>
    <ligand>
        <name>molybdate</name>
        <dbReference type="ChEBI" id="CHEBI:36264"/>
    </ligand>
</feature>
<keyword evidence="2 4" id="KW-0479">Metal-binding</keyword>
<evidence type="ECO:0000256" key="4">
    <source>
        <dbReference type="PIRSR" id="PIRSR004846-1"/>
    </source>
</evidence>
<feature type="binding site" evidence="4">
    <location>
        <position position="61"/>
    </location>
    <ligand>
        <name>molybdate</name>
        <dbReference type="ChEBI" id="CHEBI:36264"/>
    </ligand>
</feature>
<organism evidence="6 7">
    <name type="scientific">Winmispira thermophila (strain ATCC 49972 / DSM 6192 / RI 19.B1)</name>
    <name type="common">Spirochaeta thermophila</name>
    <dbReference type="NCBI Taxonomy" id="665571"/>
    <lineage>
        <taxon>Bacteria</taxon>
        <taxon>Pseudomonadati</taxon>
        <taxon>Spirochaetota</taxon>
        <taxon>Spirochaetia</taxon>
        <taxon>Winmispirales</taxon>
        <taxon>Winmispiraceae</taxon>
        <taxon>Winmispira</taxon>
    </lineage>
</organism>
<dbReference type="InterPro" id="IPR005950">
    <property type="entry name" value="ModA"/>
</dbReference>
<accession>E0RPC3</accession>
<dbReference type="PaxDb" id="665571-STHERM_c03440"/>
<dbReference type="PANTHER" id="PTHR30632:SF0">
    <property type="entry name" value="SULFATE-BINDING PROTEIN"/>
    <property type="match status" value="1"/>
</dbReference>
<evidence type="ECO:0000256" key="5">
    <source>
        <dbReference type="SAM" id="SignalP"/>
    </source>
</evidence>
<feature type="chain" id="PRO_5003139676" evidence="5">
    <location>
        <begin position="22"/>
        <end position="254"/>
    </location>
</feature>
<evidence type="ECO:0000313" key="6">
    <source>
        <dbReference type="EMBL" id="ADN01317.1"/>
    </source>
</evidence>
<keyword evidence="3 5" id="KW-0732">Signal</keyword>
<dbReference type="HOGENOM" id="CLU_065520_1_0_12"/>
<protein>
    <submittedName>
        <fullName evidence="6">Transporter</fullName>
    </submittedName>
</protein>
<dbReference type="SUPFAM" id="SSF53850">
    <property type="entry name" value="Periplasmic binding protein-like II"/>
    <property type="match status" value="1"/>
</dbReference>
<dbReference type="EMBL" id="CP001698">
    <property type="protein sequence ID" value="ADN01317.1"/>
    <property type="molecule type" value="Genomic_DNA"/>
</dbReference>
<name>E0RPC3_WINT6</name>
<evidence type="ECO:0000256" key="3">
    <source>
        <dbReference type="ARBA" id="ARBA00022729"/>
    </source>
</evidence>
<comment type="similarity">
    <text evidence="1">Belongs to the bacterial solute-binding protein ModA family.</text>
</comment>
<dbReference type="Pfam" id="PF13531">
    <property type="entry name" value="SBP_bac_11"/>
    <property type="match status" value="1"/>
</dbReference>
<dbReference type="PIRSF" id="PIRSF004846">
    <property type="entry name" value="ModA"/>
    <property type="match status" value="1"/>
</dbReference>
<keyword evidence="4" id="KW-0500">Molybdenum</keyword>
<dbReference type="KEGG" id="sta:STHERM_c03440"/>
<dbReference type="NCBIfam" id="TIGR01256">
    <property type="entry name" value="modA"/>
    <property type="match status" value="1"/>
</dbReference>
<dbReference type="AlphaFoldDB" id="E0RPC3"/>
<proteinExistence type="inferred from homology"/>
<dbReference type="eggNOG" id="COG0725">
    <property type="taxonomic scope" value="Bacteria"/>
</dbReference>
<evidence type="ECO:0000313" key="7">
    <source>
        <dbReference type="Proteomes" id="UP000001296"/>
    </source>
</evidence>
<feature type="signal peptide" evidence="5">
    <location>
        <begin position="1"/>
        <end position="21"/>
    </location>
</feature>
<sequence length="254" mass="27417">MRGRVATTLLVAALAVRGVSAESGGHVTIGAAAVFTDAVDELARSWEDRSGVAVRITIGSSGALRAQIMQGAPIDVFLMGNEEEARELVKTGHADERWVTPLCRNSLVVLVHTGHPVESPGSLACLLSPGMGRIAVPNLQTTASGKYLRRIFEHEGALYERVREKFFFAETVRQALLWFQMGNADAAIVFRSDVAGIEGVEVAHEILLVEGRPILQVCGLTRRGLASTRAKDLYAFLTGREAGQILSRHGFIVE</sequence>
<dbReference type="GO" id="GO:0030973">
    <property type="term" value="F:molybdate ion binding"/>
    <property type="evidence" value="ECO:0007669"/>
    <property type="project" value="TreeGrafter"/>
</dbReference>
<dbReference type="Proteomes" id="UP000001296">
    <property type="component" value="Chromosome"/>
</dbReference>